<name>A0ABR7W7A1_9ACTN</name>
<feature type="chain" id="PRO_5047526344" description="Tat pathway signal sequence domain protein" evidence="1">
    <location>
        <begin position="32"/>
        <end position="173"/>
    </location>
</feature>
<feature type="signal peptide" evidence="1">
    <location>
        <begin position="1"/>
        <end position="31"/>
    </location>
</feature>
<dbReference type="RefSeq" id="WP_190265630.1">
    <property type="nucleotide sequence ID" value="NZ_BAABAD010000003.1"/>
</dbReference>
<dbReference type="PROSITE" id="PS51318">
    <property type="entry name" value="TAT"/>
    <property type="match status" value="1"/>
</dbReference>
<proteinExistence type="predicted"/>
<keyword evidence="3" id="KW-1185">Reference proteome</keyword>
<dbReference type="EMBL" id="JACWMS010000001">
    <property type="protein sequence ID" value="MBD1318480.1"/>
    <property type="molecule type" value="Genomic_DNA"/>
</dbReference>
<evidence type="ECO:0000256" key="1">
    <source>
        <dbReference type="SAM" id="SignalP"/>
    </source>
</evidence>
<organism evidence="2 3">
    <name type="scientific">Gordonia hankookensis</name>
    <dbReference type="NCBI Taxonomy" id="589403"/>
    <lineage>
        <taxon>Bacteria</taxon>
        <taxon>Bacillati</taxon>
        <taxon>Actinomycetota</taxon>
        <taxon>Actinomycetes</taxon>
        <taxon>Mycobacteriales</taxon>
        <taxon>Gordoniaceae</taxon>
        <taxon>Gordonia</taxon>
    </lineage>
</organism>
<dbReference type="InterPro" id="IPR006311">
    <property type="entry name" value="TAT_signal"/>
</dbReference>
<evidence type="ECO:0008006" key="4">
    <source>
        <dbReference type="Google" id="ProtNLM"/>
    </source>
</evidence>
<accession>A0ABR7W7A1</accession>
<gene>
    <name evidence="2" type="ORF">IDF66_02690</name>
</gene>
<keyword evidence="1" id="KW-0732">Signal</keyword>
<comment type="caution">
    <text evidence="2">The sequence shown here is derived from an EMBL/GenBank/DDBJ whole genome shotgun (WGS) entry which is preliminary data.</text>
</comment>
<dbReference type="Proteomes" id="UP000602395">
    <property type="component" value="Unassembled WGS sequence"/>
</dbReference>
<sequence length="173" mass="17294">MSHPTIRRVLVAAAAAVLGATALVTAPAVSAAPMTAEKPAALVVSGDMAIAPGVHLLRIEAVGSRAADGKTTGTYRATVLDGMNPTPIQVRGPITCLYTAGNTASLIYPITATTPDILPAAARGAAAVQITVRKGASGAASHVGIMGPMATSSFDGCRPAMTPFVFDGMIGIK</sequence>
<evidence type="ECO:0000313" key="2">
    <source>
        <dbReference type="EMBL" id="MBD1318480.1"/>
    </source>
</evidence>
<reference evidence="2 3" key="1">
    <citation type="submission" date="2020-09" db="EMBL/GenBank/DDBJ databases">
        <title>Novel species in genus Gordonia.</title>
        <authorList>
            <person name="Zhang G."/>
        </authorList>
    </citation>
    <scope>NUCLEOTIDE SEQUENCE [LARGE SCALE GENOMIC DNA]</scope>
    <source>
        <strain evidence="2 3">ON-33</strain>
    </source>
</reference>
<protein>
    <recommendedName>
        <fullName evidence="4">Tat pathway signal sequence domain protein</fullName>
    </recommendedName>
</protein>
<evidence type="ECO:0000313" key="3">
    <source>
        <dbReference type="Proteomes" id="UP000602395"/>
    </source>
</evidence>